<comment type="cofactor">
    <cofactor evidence="2">
        <name>Ca(2+)</name>
        <dbReference type="ChEBI" id="CHEBI:29108"/>
    </cofactor>
</comment>
<evidence type="ECO:0000313" key="11">
    <source>
        <dbReference type="EMBL" id="KDO56884.1"/>
    </source>
</evidence>
<evidence type="ECO:0000256" key="9">
    <source>
        <dbReference type="ARBA" id="ARBA00023004"/>
    </source>
</evidence>
<dbReference type="InterPro" id="IPR000823">
    <property type="entry name" value="Peroxidase_pln"/>
</dbReference>
<dbReference type="AlphaFoldDB" id="A0A067ENX5"/>
<keyword evidence="7" id="KW-0479">Metal-binding</keyword>
<dbReference type="InterPro" id="IPR010255">
    <property type="entry name" value="Haem_peroxidase_sf"/>
</dbReference>
<evidence type="ECO:0000259" key="10">
    <source>
        <dbReference type="PROSITE" id="PS50873"/>
    </source>
</evidence>
<dbReference type="Gene3D" id="1.10.420.10">
    <property type="entry name" value="Peroxidase, domain 2"/>
    <property type="match status" value="1"/>
</dbReference>
<feature type="domain" description="Plant heme peroxidase family profile" evidence="10">
    <location>
        <begin position="23"/>
        <end position="96"/>
    </location>
</feature>
<dbReference type="PANTHER" id="PTHR31517">
    <property type="match status" value="1"/>
</dbReference>
<gene>
    <name evidence="11" type="ORF">CISIN_1g0162091mg</name>
</gene>
<accession>A0A067ENX5</accession>
<dbReference type="PROSITE" id="PS50873">
    <property type="entry name" value="PEROXIDASE_4"/>
    <property type="match status" value="1"/>
</dbReference>
<dbReference type="EMBL" id="KK784968">
    <property type="protein sequence ID" value="KDO56884.1"/>
    <property type="molecule type" value="Genomic_DNA"/>
</dbReference>
<organism evidence="11 12">
    <name type="scientific">Citrus sinensis</name>
    <name type="common">Sweet orange</name>
    <name type="synonym">Citrus aurantium var. sinensis</name>
    <dbReference type="NCBI Taxonomy" id="2711"/>
    <lineage>
        <taxon>Eukaryota</taxon>
        <taxon>Viridiplantae</taxon>
        <taxon>Streptophyta</taxon>
        <taxon>Embryophyta</taxon>
        <taxon>Tracheophyta</taxon>
        <taxon>Spermatophyta</taxon>
        <taxon>Magnoliopsida</taxon>
        <taxon>eudicotyledons</taxon>
        <taxon>Gunneridae</taxon>
        <taxon>Pentapetalae</taxon>
        <taxon>rosids</taxon>
        <taxon>malvids</taxon>
        <taxon>Sapindales</taxon>
        <taxon>Rutaceae</taxon>
        <taxon>Aurantioideae</taxon>
        <taxon>Citrus</taxon>
    </lineage>
</organism>
<evidence type="ECO:0000256" key="6">
    <source>
        <dbReference type="ARBA" id="ARBA00022617"/>
    </source>
</evidence>
<keyword evidence="12" id="KW-1185">Reference proteome</keyword>
<keyword evidence="8" id="KW-0560">Oxidoreductase</keyword>
<proteinExistence type="predicted"/>
<evidence type="ECO:0000256" key="3">
    <source>
        <dbReference type="ARBA" id="ARBA00001970"/>
    </source>
</evidence>
<sequence length="96" mass="10565">ALLASTFDEPGINVTYDGHQGGFGTVYYRSLLQNRGVLYADQQLMAGEETGIWVRAYASDVSLFRRDFALAMMKLSNLRVLTGPMGQIRLNCSKGA</sequence>
<keyword evidence="9" id="KW-0408">Iron</keyword>
<keyword evidence="6" id="KW-0349">Heme</keyword>
<comment type="catalytic activity">
    <reaction evidence="1">
        <text>2 a phenolic donor + H2O2 = 2 a phenolic radical donor + 2 H2O</text>
        <dbReference type="Rhea" id="RHEA:56136"/>
        <dbReference type="ChEBI" id="CHEBI:15377"/>
        <dbReference type="ChEBI" id="CHEBI:16240"/>
        <dbReference type="ChEBI" id="CHEBI:139520"/>
        <dbReference type="ChEBI" id="CHEBI:139521"/>
        <dbReference type="EC" id="1.11.1.7"/>
    </reaction>
</comment>
<evidence type="ECO:0000256" key="1">
    <source>
        <dbReference type="ARBA" id="ARBA00000189"/>
    </source>
</evidence>
<dbReference type="PANTHER" id="PTHR31517:SF84">
    <property type="entry name" value="PEROXIDASE"/>
    <property type="match status" value="1"/>
</dbReference>
<comment type="cofactor">
    <cofactor evidence="3">
        <name>heme b</name>
        <dbReference type="ChEBI" id="CHEBI:60344"/>
    </cofactor>
</comment>
<dbReference type="PRINTS" id="PR00461">
    <property type="entry name" value="PLPEROXIDASE"/>
</dbReference>
<keyword evidence="5" id="KW-0575">Peroxidase</keyword>
<dbReference type="GO" id="GO:0006979">
    <property type="term" value="P:response to oxidative stress"/>
    <property type="evidence" value="ECO:0007669"/>
    <property type="project" value="InterPro"/>
</dbReference>
<dbReference type="EC" id="1.11.1.7" evidence="4"/>
<evidence type="ECO:0000256" key="4">
    <source>
        <dbReference type="ARBA" id="ARBA00012313"/>
    </source>
</evidence>
<dbReference type="GO" id="GO:0046872">
    <property type="term" value="F:metal ion binding"/>
    <property type="evidence" value="ECO:0007669"/>
    <property type="project" value="UniProtKB-KW"/>
</dbReference>
<evidence type="ECO:0000256" key="5">
    <source>
        <dbReference type="ARBA" id="ARBA00022559"/>
    </source>
</evidence>
<name>A0A067ENX5_CITSI</name>
<protein>
    <recommendedName>
        <fullName evidence="4">peroxidase</fullName>
        <ecNumber evidence="4">1.11.1.7</ecNumber>
    </recommendedName>
</protein>
<feature type="non-terminal residue" evidence="11">
    <location>
        <position position="1"/>
    </location>
</feature>
<dbReference type="GO" id="GO:0140825">
    <property type="term" value="F:lactoperoxidase activity"/>
    <property type="evidence" value="ECO:0007669"/>
    <property type="project" value="UniProtKB-EC"/>
</dbReference>
<dbReference type="GO" id="GO:0020037">
    <property type="term" value="F:heme binding"/>
    <property type="evidence" value="ECO:0007669"/>
    <property type="project" value="InterPro"/>
</dbReference>
<reference evidence="11 12" key="1">
    <citation type="submission" date="2014-04" db="EMBL/GenBank/DDBJ databases">
        <authorList>
            <consortium name="International Citrus Genome Consortium"/>
            <person name="Gmitter F."/>
            <person name="Chen C."/>
            <person name="Farmerie W."/>
            <person name="Harkins T."/>
            <person name="Desany B."/>
            <person name="Mohiuddin M."/>
            <person name="Kodira C."/>
            <person name="Borodovsky M."/>
            <person name="Lomsadze A."/>
            <person name="Burns P."/>
            <person name="Jenkins J."/>
            <person name="Prochnik S."/>
            <person name="Shu S."/>
            <person name="Chapman J."/>
            <person name="Pitluck S."/>
            <person name="Schmutz J."/>
            <person name="Rokhsar D."/>
        </authorList>
    </citation>
    <scope>NUCLEOTIDE SEQUENCE</scope>
</reference>
<dbReference type="Gene3D" id="1.10.520.10">
    <property type="match status" value="1"/>
</dbReference>
<dbReference type="SUPFAM" id="SSF48113">
    <property type="entry name" value="Heme-dependent peroxidases"/>
    <property type="match status" value="1"/>
</dbReference>
<dbReference type="InterPro" id="IPR002016">
    <property type="entry name" value="Haem_peroxidase"/>
</dbReference>
<dbReference type="STRING" id="2711.A0A067ENX5"/>
<dbReference type="Proteomes" id="UP000027120">
    <property type="component" value="Unassembled WGS sequence"/>
</dbReference>
<evidence type="ECO:0000313" key="12">
    <source>
        <dbReference type="Proteomes" id="UP000027120"/>
    </source>
</evidence>
<evidence type="ECO:0000256" key="2">
    <source>
        <dbReference type="ARBA" id="ARBA00001913"/>
    </source>
</evidence>
<evidence type="ECO:0000256" key="7">
    <source>
        <dbReference type="ARBA" id="ARBA00022723"/>
    </source>
</evidence>
<evidence type="ECO:0000256" key="8">
    <source>
        <dbReference type="ARBA" id="ARBA00023002"/>
    </source>
</evidence>